<evidence type="ECO:0008006" key="3">
    <source>
        <dbReference type="Google" id="ProtNLM"/>
    </source>
</evidence>
<evidence type="ECO:0000313" key="1">
    <source>
        <dbReference type="EMBL" id="NCS57698.1"/>
    </source>
</evidence>
<reference evidence="1" key="1">
    <citation type="journal article" date="2019" name="Mol. Ecol.">
        <title>Genome evolution and host-microbiome shifts correspond with intraspecific niche divergence within harmful algal bloom-forming Microcystis aeruginosa.</title>
        <authorList>
            <person name="Jackrel S.L."/>
            <person name="White J.D."/>
            <person name="Evans J.T."/>
            <person name="Buffin K."/>
            <person name="Hayden K."/>
            <person name="Sarnelle O."/>
            <person name="Denef V.J."/>
        </authorList>
    </citation>
    <scope>NUCLEOTIDE SEQUENCE</scope>
    <source>
        <strain evidence="1">G11-04</strain>
    </source>
</reference>
<organism evidence="1 2">
    <name type="scientific">Microcystis aeruginosa G11-04</name>
    <dbReference type="NCBI Taxonomy" id="2685956"/>
    <lineage>
        <taxon>Bacteria</taxon>
        <taxon>Bacillati</taxon>
        <taxon>Cyanobacteriota</taxon>
        <taxon>Cyanophyceae</taxon>
        <taxon>Oscillatoriophycideae</taxon>
        <taxon>Chroococcales</taxon>
        <taxon>Microcystaceae</taxon>
        <taxon>Microcystis</taxon>
    </lineage>
</organism>
<name>A0A966L5E9_MICAE</name>
<sequence length="338" mass="39046">MASPPIYFYLPQPYFPKRLPASAAENWPGFGLGLHAWTLQTYLRLKEEGFPCQLVDRLPSEGIVLLHHNALRVHQKPVKPSPKLLLICIKAEGDWYPYAQLHVVQNPAAANPRNGWHYLPHWTQPGLIPRCQRRGDRLETIAYFGHTANLAPELQSPSWERQLAALGLRWQPIINHNRWDDFQQVDSRWHDYSQIDAIVAVRRFHTREKWDDKPATKLYNAWLAGVPALLGVESAYRSEGTDQVNYLEVTSLKHLLTTLQQLQTDLPLHHALVKNGAWQAQSFLPAKITQKWREFLQEIAVPAFSDWVSLSNCRQRMILEKNFLLFLGQKVKSKVLPR</sequence>
<accession>A0A966L5E9</accession>
<gene>
    <name evidence="1" type="ORF">GPJ16_12430</name>
</gene>
<dbReference type="Proteomes" id="UP000799330">
    <property type="component" value="Unassembled WGS sequence"/>
</dbReference>
<evidence type="ECO:0000313" key="2">
    <source>
        <dbReference type="Proteomes" id="UP000799330"/>
    </source>
</evidence>
<dbReference type="AlphaFoldDB" id="A0A966L5E9"/>
<proteinExistence type="predicted"/>
<dbReference type="EMBL" id="JAADAI010000153">
    <property type="protein sequence ID" value="NCS57698.1"/>
    <property type="molecule type" value="Genomic_DNA"/>
</dbReference>
<comment type="caution">
    <text evidence="1">The sequence shown here is derived from an EMBL/GenBank/DDBJ whole genome shotgun (WGS) entry which is preliminary data.</text>
</comment>
<protein>
    <recommendedName>
        <fullName evidence="3">Glycosyltransferase family 1 protein</fullName>
    </recommendedName>
</protein>